<sequence>MVERDDEHFDIDDDFVAESDEEQNFDRFIDKVDRRARPSAAKDAKKGKAAWSKLEDVLAERRLKKELLDFEDEE</sequence>
<protein>
    <submittedName>
        <fullName evidence="1">Uncharacterized protein</fullName>
    </submittedName>
</protein>
<gene>
    <name evidence="1" type="ORF">HNQ60_000891</name>
</gene>
<comment type="caution">
    <text evidence="1">The sequence shown here is derived from an EMBL/GenBank/DDBJ whole genome shotgun (WGS) entry which is preliminary data.</text>
</comment>
<organism evidence="1 2">
    <name type="scientific">Povalibacter uvarum</name>
    <dbReference type="NCBI Taxonomy" id="732238"/>
    <lineage>
        <taxon>Bacteria</taxon>
        <taxon>Pseudomonadati</taxon>
        <taxon>Pseudomonadota</taxon>
        <taxon>Gammaproteobacteria</taxon>
        <taxon>Steroidobacterales</taxon>
        <taxon>Steroidobacteraceae</taxon>
        <taxon>Povalibacter</taxon>
    </lineage>
</organism>
<proteinExistence type="predicted"/>
<dbReference type="RefSeq" id="WP_184329802.1">
    <property type="nucleotide sequence ID" value="NZ_JACHHZ010000001.1"/>
</dbReference>
<evidence type="ECO:0000313" key="2">
    <source>
        <dbReference type="Proteomes" id="UP000588068"/>
    </source>
</evidence>
<name>A0A841HJ34_9GAMM</name>
<dbReference type="AlphaFoldDB" id="A0A841HJ34"/>
<dbReference type="Proteomes" id="UP000588068">
    <property type="component" value="Unassembled WGS sequence"/>
</dbReference>
<keyword evidence="2" id="KW-1185">Reference proteome</keyword>
<dbReference type="EMBL" id="JACHHZ010000001">
    <property type="protein sequence ID" value="MBB6092045.1"/>
    <property type="molecule type" value="Genomic_DNA"/>
</dbReference>
<accession>A0A841HJ34</accession>
<evidence type="ECO:0000313" key="1">
    <source>
        <dbReference type="EMBL" id="MBB6092045.1"/>
    </source>
</evidence>
<reference evidence="1 2" key="1">
    <citation type="submission" date="2020-08" db="EMBL/GenBank/DDBJ databases">
        <title>Genomic Encyclopedia of Type Strains, Phase IV (KMG-IV): sequencing the most valuable type-strain genomes for metagenomic binning, comparative biology and taxonomic classification.</title>
        <authorList>
            <person name="Goeker M."/>
        </authorList>
    </citation>
    <scope>NUCLEOTIDE SEQUENCE [LARGE SCALE GENOMIC DNA]</scope>
    <source>
        <strain evidence="1 2">DSM 26723</strain>
    </source>
</reference>